<dbReference type="OrthoDB" id="9786287at2"/>
<organism evidence="4 5">
    <name type="scientific">Marinitoga hydrogenitolerans (strain DSM 16785 / JCM 12826 / AT1271)</name>
    <dbReference type="NCBI Taxonomy" id="1122195"/>
    <lineage>
        <taxon>Bacteria</taxon>
        <taxon>Thermotogati</taxon>
        <taxon>Thermotogota</taxon>
        <taxon>Thermotogae</taxon>
        <taxon>Petrotogales</taxon>
        <taxon>Petrotogaceae</taxon>
        <taxon>Marinitoga</taxon>
    </lineage>
</organism>
<dbReference type="PANTHER" id="PTHR22789:SF0">
    <property type="entry name" value="3-OXO-TETRONATE 4-PHOSPHATE DECARBOXYLASE-RELATED"/>
    <property type="match status" value="1"/>
</dbReference>
<dbReference type="GO" id="GO:0005829">
    <property type="term" value="C:cytosol"/>
    <property type="evidence" value="ECO:0007669"/>
    <property type="project" value="TreeGrafter"/>
</dbReference>
<dbReference type="Pfam" id="PF00596">
    <property type="entry name" value="Aldolase_II"/>
    <property type="match status" value="1"/>
</dbReference>
<dbReference type="InterPro" id="IPR001303">
    <property type="entry name" value="Aldolase_II/adducin_N"/>
</dbReference>
<dbReference type="EMBL" id="FQUI01000016">
    <property type="protein sequence ID" value="SHE81770.1"/>
    <property type="molecule type" value="Genomic_DNA"/>
</dbReference>
<evidence type="ECO:0000313" key="5">
    <source>
        <dbReference type="Proteomes" id="UP000184334"/>
    </source>
</evidence>
<evidence type="ECO:0000256" key="1">
    <source>
        <dbReference type="ARBA" id="ARBA00022723"/>
    </source>
</evidence>
<sequence length="210" mass="23569">MKSEIIKAIEYLEKKGLIKGTWGNLSIKIKDKIYITPSGVPYDILKEEDISVMDFESQKHISGLKPSSEKALHFEIYKNFPEIKAVVHTHSLYASIYSALRKPVPCYIEDQAQIIGGEIPVAEYKLPGTLDLALEAVKKFKIGVYGILLANHGIVSIGRNLKEALIAAEIIEKSANIAYHVELMGEGYPLSEEDIKWMRNLYIASYSKNI</sequence>
<proteinExistence type="predicted"/>
<feature type="domain" description="Class II aldolase/adducin N-terminal" evidence="3">
    <location>
        <begin position="3"/>
        <end position="179"/>
    </location>
</feature>
<dbReference type="SMART" id="SM01007">
    <property type="entry name" value="Aldolase_II"/>
    <property type="match status" value="1"/>
</dbReference>
<dbReference type="GO" id="GO:0016832">
    <property type="term" value="F:aldehyde-lyase activity"/>
    <property type="evidence" value="ECO:0007669"/>
    <property type="project" value="TreeGrafter"/>
</dbReference>
<keyword evidence="5" id="KW-1185">Reference proteome</keyword>
<dbReference type="SUPFAM" id="SSF53639">
    <property type="entry name" value="AraD/HMP-PK domain-like"/>
    <property type="match status" value="1"/>
</dbReference>
<dbReference type="Gene3D" id="3.40.225.10">
    <property type="entry name" value="Class II aldolase/adducin N-terminal domain"/>
    <property type="match status" value="1"/>
</dbReference>
<dbReference type="RefSeq" id="WP_159429502.1">
    <property type="nucleotide sequence ID" value="NZ_FQUI01000016.1"/>
</dbReference>
<name>A0A1M4WKT5_MARH1</name>
<dbReference type="AlphaFoldDB" id="A0A1M4WKT5"/>
<reference evidence="4" key="1">
    <citation type="submission" date="2016-11" db="EMBL/GenBank/DDBJ databases">
        <authorList>
            <person name="Varghese N."/>
            <person name="Submissions S."/>
        </authorList>
    </citation>
    <scope>NUCLEOTIDE SEQUENCE [LARGE SCALE GENOMIC DNA]</scope>
    <source>
        <strain evidence="4">DSM 16785</strain>
    </source>
</reference>
<protein>
    <submittedName>
        <fullName evidence="4">L-fuculose-phosphate aldolase</fullName>
    </submittedName>
</protein>
<keyword evidence="1" id="KW-0479">Metal-binding</keyword>
<evidence type="ECO:0000313" key="4">
    <source>
        <dbReference type="EMBL" id="SHE81770.1"/>
    </source>
</evidence>
<dbReference type="InterPro" id="IPR036409">
    <property type="entry name" value="Aldolase_II/adducin_N_sf"/>
</dbReference>
<dbReference type="Proteomes" id="UP000184334">
    <property type="component" value="Unassembled WGS sequence"/>
</dbReference>
<dbReference type="InterPro" id="IPR050197">
    <property type="entry name" value="Aldolase_class_II_sugar_metab"/>
</dbReference>
<dbReference type="GO" id="GO:0046872">
    <property type="term" value="F:metal ion binding"/>
    <property type="evidence" value="ECO:0007669"/>
    <property type="project" value="UniProtKB-KW"/>
</dbReference>
<keyword evidence="2" id="KW-0456">Lyase</keyword>
<evidence type="ECO:0000259" key="3">
    <source>
        <dbReference type="SMART" id="SM01007"/>
    </source>
</evidence>
<evidence type="ECO:0000256" key="2">
    <source>
        <dbReference type="ARBA" id="ARBA00023239"/>
    </source>
</evidence>
<dbReference type="STRING" id="1122195.SAMN02745164_01207"/>
<comment type="caution">
    <text evidence="4">The sequence shown here is derived from an EMBL/GenBank/DDBJ whole genome shotgun (WGS) entry which is preliminary data.</text>
</comment>
<dbReference type="PANTHER" id="PTHR22789">
    <property type="entry name" value="FUCULOSE PHOSPHATE ALDOLASE"/>
    <property type="match status" value="1"/>
</dbReference>
<dbReference type="GO" id="GO:0019323">
    <property type="term" value="P:pentose catabolic process"/>
    <property type="evidence" value="ECO:0007669"/>
    <property type="project" value="TreeGrafter"/>
</dbReference>
<accession>A0A1M4WKT5</accession>
<gene>
    <name evidence="4" type="ORF">SAMN02745164_01207</name>
</gene>